<dbReference type="InterPro" id="IPR003754">
    <property type="entry name" value="4pyrrol_synth_uPrphyn_synth"/>
</dbReference>
<evidence type="ECO:0000256" key="8">
    <source>
        <dbReference type="RuleBase" id="RU003960"/>
    </source>
</evidence>
<evidence type="ECO:0000256" key="5">
    <source>
        <dbReference type="ARBA" id="ARBA00023244"/>
    </source>
</evidence>
<evidence type="ECO:0000313" key="12">
    <source>
        <dbReference type="Proteomes" id="UP000636505"/>
    </source>
</evidence>
<feature type="domain" description="Tetrapyrrole methylase" evidence="9">
    <location>
        <begin position="6"/>
        <end position="209"/>
    </location>
</feature>
<comment type="similarity">
    <text evidence="8">Belongs to the precorrin methyltransferase family.</text>
</comment>
<keyword evidence="2 8" id="KW-0489">Methyltransferase</keyword>
<keyword evidence="3 8" id="KW-0808">Transferase</keyword>
<feature type="domain" description="Tetrapyrrole biosynthesis uroporphyrinogen III synthase" evidence="10">
    <location>
        <begin position="264"/>
        <end position="499"/>
    </location>
</feature>
<evidence type="ECO:0000256" key="6">
    <source>
        <dbReference type="ARBA" id="ARBA00023444"/>
    </source>
</evidence>
<dbReference type="InterPro" id="IPR036108">
    <property type="entry name" value="4pyrrol_syn_uPrphyn_synt_sf"/>
</dbReference>
<dbReference type="EC" id="2.1.1.107" evidence="1"/>
<keyword evidence="4" id="KW-0949">S-adenosyl-L-methionine</keyword>
<dbReference type="CDD" id="cd11642">
    <property type="entry name" value="SUMT"/>
    <property type="match status" value="1"/>
</dbReference>
<gene>
    <name evidence="11" type="primary">cobA</name>
    <name evidence="11" type="ORF">IQ241_21810</name>
</gene>
<dbReference type="Gene3D" id="3.30.950.10">
    <property type="entry name" value="Methyltransferase, Cobalt-precorrin-4 Transmethylase, Domain 2"/>
    <property type="match status" value="1"/>
</dbReference>
<comment type="pathway">
    <text evidence="6">Porphyrin-containing compound metabolism.</text>
</comment>
<dbReference type="InterPro" id="IPR000878">
    <property type="entry name" value="4pyrrol_Mease"/>
</dbReference>
<dbReference type="EMBL" id="JADEXG010000072">
    <property type="protein sequence ID" value="MBE9079894.1"/>
    <property type="molecule type" value="Genomic_DNA"/>
</dbReference>
<evidence type="ECO:0000313" key="11">
    <source>
        <dbReference type="EMBL" id="MBE9079894.1"/>
    </source>
</evidence>
<dbReference type="Pfam" id="PF02602">
    <property type="entry name" value="HEM4"/>
    <property type="match status" value="1"/>
</dbReference>
<dbReference type="InterPro" id="IPR014777">
    <property type="entry name" value="4pyrrole_Mease_sub1"/>
</dbReference>
<dbReference type="InterPro" id="IPR006366">
    <property type="entry name" value="CobA/CysG_C"/>
</dbReference>
<accession>A0A8J7DSA3</accession>
<sequence length="510" mass="54588">MPNPGKVYLVGAGPGSLAYLTVSARQLLAEADVLVYDALVDLSLLQQVSPTCEQIHVGKRGGQPSTPQAEINRCLVEQCLQGKTVVRLKSGDPFIFGRTAAEIQALQAARCAFEIIPGISSALAAPLLAGIPLTDPVLSRGFGVFTVHDLDGLDWSALSRLETLVLLMGGRRLPEICQRLQQHGQRGEMPVAVIRWASQPQQQVWQGTLLSISQQTRGARLSPCIIVIGEVVRLREYLQPAVRAMQPLKYKTILVTRAASQSSRFTDLLTAQGAAVIDLPALEIRPPTSWEPMDNAIAALPSFDWLILTSANAVTFFLDRLLAAGGDLRSLAQLKIAVVGQKTATVLRQRGLTPDFIPPEYVADSLVAHFPAAGGLKGLRLLFPRVESGGRTVLVDEMAAQGATVVEVPAYESVCPAHLTAAGEAALAQNQADAISFASSKTVRHFAQLMQQAFGRDWLGRLDGVAIASIGPQTSQACEQQLGRVDIEAAEYTLEGLTQAIVEWADGSSA</sequence>
<dbReference type="InterPro" id="IPR050161">
    <property type="entry name" value="Siro_Cobalamin_biosynth"/>
</dbReference>
<dbReference type="SUPFAM" id="SSF53790">
    <property type="entry name" value="Tetrapyrrole methylase"/>
    <property type="match status" value="1"/>
</dbReference>
<dbReference type="GO" id="GO:0004851">
    <property type="term" value="F:uroporphyrin-III C-methyltransferase activity"/>
    <property type="evidence" value="ECO:0007669"/>
    <property type="project" value="UniProtKB-EC"/>
</dbReference>
<evidence type="ECO:0000256" key="2">
    <source>
        <dbReference type="ARBA" id="ARBA00022603"/>
    </source>
</evidence>
<evidence type="ECO:0000256" key="4">
    <source>
        <dbReference type="ARBA" id="ARBA00022691"/>
    </source>
</evidence>
<dbReference type="NCBIfam" id="NF004790">
    <property type="entry name" value="PRK06136.1"/>
    <property type="match status" value="1"/>
</dbReference>
<evidence type="ECO:0000259" key="9">
    <source>
        <dbReference type="Pfam" id="PF00590"/>
    </source>
</evidence>
<evidence type="ECO:0000256" key="1">
    <source>
        <dbReference type="ARBA" id="ARBA00012162"/>
    </source>
</evidence>
<dbReference type="CDD" id="cd06578">
    <property type="entry name" value="HemD"/>
    <property type="match status" value="1"/>
</dbReference>
<dbReference type="PANTHER" id="PTHR45790:SF3">
    <property type="entry name" value="S-ADENOSYL-L-METHIONINE-DEPENDENT UROPORPHYRINOGEN III METHYLTRANSFERASE, CHLOROPLASTIC"/>
    <property type="match status" value="1"/>
</dbReference>
<dbReference type="SUPFAM" id="SSF69618">
    <property type="entry name" value="HemD-like"/>
    <property type="match status" value="1"/>
</dbReference>
<comment type="caution">
    <text evidence="11">The sequence shown here is derived from an EMBL/GenBank/DDBJ whole genome shotgun (WGS) entry which is preliminary data.</text>
</comment>
<dbReference type="Gene3D" id="3.40.50.10090">
    <property type="match status" value="2"/>
</dbReference>
<proteinExistence type="inferred from homology"/>
<dbReference type="FunFam" id="3.40.1010.10:FF:000001">
    <property type="entry name" value="Siroheme synthase"/>
    <property type="match status" value="1"/>
</dbReference>
<name>A0A8J7DSA3_9CYAN</name>
<evidence type="ECO:0000256" key="3">
    <source>
        <dbReference type="ARBA" id="ARBA00022679"/>
    </source>
</evidence>
<keyword evidence="5" id="KW-0627">Porphyrin biosynthesis</keyword>
<dbReference type="NCBIfam" id="TIGR01469">
    <property type="entry name" value="cobA_cysG_Cterm"/>
    <property type="match status" value="1"/>
</dbReference>
<dbReference type="PROSITE" id="PS00840">
    <property type="entry name" value="SUMT_2"/>
    <property type="match status" value="1"/>
</dbReference>
<dbReference type="InterPro" id="IPR035996">
    <property type="entry name" value="4pyrrol_Methylase_sf"/>
</dbReference>
<dbReference type="AlphaFoldDB" id="A0A8J7DSA3"/>
<dbReference type="Pfam" id="PF00590">
    <property type="entry name" value="TP_methylase"/>
    <property type="match status" value="1"/>
</dbReference>
<keyword evidence="12" id="KW-1185">Reference proteome</keyword>
<dbReference type="FunFam" id="3.40.50.10090:FF:000001">
    <property type="entry name" value="Bifunctional uroporphyrinogen-III C-methyltransferase/uroporphyrinogen-III synthase"/>
    <property type="match status" value="1"/>
</dbReference>
<dbReference type="GO" id="GO:0032259">
    <property type="term" value="P:methylation"/>
    <property type="evidence" value="ECO:0007669"/>
    <property type="project" value="UniProtKB-KW"/>
</dbReference>
<dbReference type="GO" id="GO:0019354">
    <property type="term" value="P:siroheme biosynthetic process"/>
    <property type="evidence" value="ECO:0007669"/>
    <property type="project" value="InterPro"/>
</dbReference>
<evidence type="ECO:0000259" key="10">
    <source>
        <dbReference type="Pfam" id="PF02602"/>
    </source>
</evidence>
<dbReference type="RefSeq" id="WP_193911308.1">
    <property type="nucleotide sequence ID" value="NZ_JADEXG010000072.1"/>
</dbReference>
<evidence type="ECO:0000256" key="7">
    <source>
        <dbReference type="ARBA" id="ARBA00054030"/>
    </source>
</evidence>
<dbReference type="Proteomes" id="UP000636505">
    <property type="component" value="Unassembled WGS sequence"/>
</dbReference>
<dbReference type="Gene3D" id="3.40.1010.10">
    <property type="entry name" value="Cobalt-precorrin-4 Transmethylase, Domain 1"/>
    <property type="match status" value="1"/>
</dbReference>
<comment type="function">
    <text evidence="7">Catalyzes the two successive C-2 and C-7 methylation reactions involved in the conversion of uroporphyrinogen III to precorrin-2 via the intermediate formation of precorrin-1. It is a step in the biosynthesis of both cobalamin (vitamin B12) and siroheme.</text>
</comment>
<dbReference type="InterPro" id="IPR014776">
    <property type="entry name" value="4pyrrole_Mease_sub2"/>
</dbReference>
<organism evidence="11 12">
    <name type="scientific">Vasconcelosia minhoensis LEGE 07310</name>
    <dbReference type="NCBI Taxonomy" id="915328"/>
    <lineage>
        <taxon>Bacteria</taxon>
        <taxon>Bacillati</taxon>
        <taxon>Cyanobacteriota</taxon>
        <taxon>Cyanophyceae</taxon>
        <taxon>Nodosilineales</taxon>
        <taxon>Cymatolegaceae</taxon>
        <taxon>Vasconcelosia</taxon>
        <taxon>Vasconcelosia minhoensis</taxon>
    </lineage>
</organism>
<dbReference type="GO" id="GO:0004852">
    <property type="term" value="F:uroporphyrinogen-III synthase activity"/>
    <property type="evidence" value="ECO:0007669"/>
    <property type="project" value="InterPro"/>
</dbReference>
<dbReference type="InterPro" id="IPR003043">
    <property type="entry name" value="Uropor_MeTrfase_CS"/>
</dbReference>
<reference evidence="11" key="1">
    <citation type="submission" date="2020-10" db="EMBL/GenBank/DDBJ databases">
        <authorList>
            <person name="Castelo-Branco R."/>
            <person name="Eusebio N."/>
            <person name="Adriana R."/>
            <person name="Vieira A."/>
            <person name="Brugerolle De Fraissinette N."/>
            <person name="Rezende De Castro R."/>
            <person name="Schneider M.P."/>
            <person name="Vasconcelos V."/>
            <person name="Leao P.N."/>
        </authorList>
    </citation>
    <scope>NUCLEOTIDE SEQUENCE</scope>
    <source>
        <strain evidence="11">LEGE 07310</strain>
    </source>
</reference>
<protein>
    <recommendedName>
        <fullName evidence="1">uroporphyrinogen-III C-methyltransferase</fullName>
        <ecNumber evidence="1">2.1.1.107</ecNumber>
    </recommendedName>
</protein>
<dbReference type="PANTHER" id="PTHR45790">
    <property type="entry name" value="SIROHEME SYNTHASE-RELATED"/>
    <property type="match status" value="1"/>
</dbReference>